<gene>
    <name evidence="1" type="ORF">PGQ11_002584</name>
</gene>
<reference evidence="1 2" key="1">
    <citation type="journal article" date="2024" name="IMA Fungus">
        <title>Apiospora arundinis, a panoply of carbohydrate-active enzymes and secondary metabolites.</title>
        <authorList>
            <person name="Sorensen T."/>
            <person name="Petersen C."/>
            <person name="Muurmann A.T."/>
            <person name="Christiansen J.V."/>
            <person name="Brundto M.L."/>
            <person name="Overgaard C.K."/>
            <person name="Boysen A.T."/>
            <person name="Wollenberg R.D."/>
            <person name="Larsen T.O."/>
            <person name="Sorensen J.L."/>
            <person name="Nielsen K.L."/>
            <person name="Sondergaard T.E."/>
        </authorList>
    </citation>
    <scope>NUCLEOTIDE SEQUENCE [LARGE SCALE GENOMIC DNA]</scope>
    <source>
        <strain evidence="1 2">AAU 773</strain>
    </source>
</reference>
<comment type="caution">
    <text evidence="1">The sequence shown here is derived from an EMBL/GenBank/DDBJ whole genome shotgun (WGS) entry which is preliminary data.</text>
</comment>
<dbReference type="Proteomes" id="UP001390339">
    <property type="component" value="Unassembled WGS sequence"/>
</dbReference>
<name>A0ABR2JJ55_9PEZI</name>
<proteinExistence type="predicted"/>
<accession>A0ABR2JJ55</accession>
<keyword evidence="2" id="KW-1185">Reference proteome</keyword>
<evidence type="ECO:0000313" key="1">
    <source>
        <dbReference type="EMBL" id="KAK8877638.1"/>
    </source>
</evidence>
<protein>
    <recommendedName>
        <fullName evidence="3">Ricin B lectin domain-containing protein</fullName>
    </recommendedName>
</protein>
<organism evidence="1 2">
    <name type="scientific">Apiospora arundinis</name>
    <dbReference type="NCBI Taxonomy" id="335852"/>
    <lineage>
        <taxon>Eukaryota</taxon>
        <taxon>Fungi</taxon>
        <taxon>Dikarya</taxon>
        <taxon>Ascomycota</taxon>
        <taxon>Pezizomycotina</taxon>
        <taxon>Sordariomycetes</taxon>
        <taxon>Xylariomycetidae</taxon>
        <taxon>Amphisphaeriales</taxon>
        <taxon>Apiosporaceae</taxon>
        <taxon>Apiospora</taxon>
    </lineage>
</organism>
<evidence type="ECO:0000313" key="2">
    <source>
        <dbReference type="Proteomes" id="UP001390339"/>
    </source>
</evidence>
<sequence>MSCRSPISSDHTQTTEVYPSPVFNVFPSIHLPSPACRFVFHYHLPKMHYINVVALAMTLVSAAQATINTGEDASSNYMWVDGKSACTAKRINAKGDNPCGVRVTLENGQTYVLRNCGANPPTLENGDGTFNSIGHPVSINTDCGIHQTWRFF</sequence>
<dbReference type="EMBL" id="JAPCWZ010000002">
    <property type="protein sequence ID" value="KAK8877638.1"/>
    <property type="molecule type" value="Genomic_DNA"/>
</dbReference>
<evidence type="ECO:0008006" key="3">
    <source>
        <dbReference type="Google" id="ProtNLM"/>
    </source>
</evidence>